<evidence type="ECO:0000259" key="2">
    <source>
        <dbReference type="Pfam" id="PF07486"/>
    </source>
</evidence>
<dbReference type="Proteomes" id="UP000199754">
    <property type="component" value="Plasmid pSMR1-1"/>
</dbReference>
<organism evidence="3 4">
    <name type="scientific">Pseudosulfitobacter pseudonitzschiae</name>
    <dbReference type="NCBI Taxonomy" id="1402135"/>
    <lineage>
        <taxon>Bacteria</taxon>
        <taxon>Pseudomonadati</taxon>
        <taxon>Pseudomonadota</taxon>
        <taxon>Alphaproteobacteria</taxon>
        <taxon>Rhodobacterales</taxon>
        <taxon>Roseobacteraceae</taxon>
        <taxon>Pseudosulfitobacter</taxon>
    </lineage>
</organism>
<feature type="domain" description="Cell wall hydrolase SleB" evidence="2">
    <location>
        <begin position="9"/>
        <end position="106"/>
    </location>
</feature>
<dbReference type="KEGG" id="spse:SULPSESMR1_04674"/>
<keyword evidence="3" id="KW-0614">Plasmid</keyword>
<evidence type="ECO:0000256" key="1">
    <source>
        <dbReference type="SAM" id="MobiDB-lite"/>
    </source>
</evidence>
<name>A0A221K5T4_9RHOB</name>
<dbReference type="InterPro" id="IPR011105">
    <property type="entry name" value="Cell_wall_hydrolase_SleB"/>
</dbReference>
<accession>A0A221K5T4</accession>
<dbReference type="EMBL" id="CP022416">
    <property type="protein sequence ID" value="ASM74372.1"/>
    <property type="molecule type" value="Genomic_DNA"/>
</dbReference>
<keyword evidence="4" id="KW-1185">Reference proteome</keyword>
<reference evidence="3 4" key="1">
    <citation type="submission" date="2017-07" db="EMBL/GenBank/DDBJ databases">
        <title>Genome Sequence of Sulfitobacter pseudonitzschiae Strain SMR1 Isolated from a culture of the Diatom Skeletonema marinoi.</title>
        <authorList>
            <person name="Topel M."/>
            <person name="Pinder M.I.M."/>
            <person name="Johansson O.N."/>
            <person name="Kourtchenko O."/>
            <person name="Godhe A."/>
            <person name="Clarke A.K."/>
        </authorList>
    </citation>
    <scope>NUCLEOTIDE SEQUENCE [LARGE SCALE GENOMIC DNA]</scope>
    <source>
        <strain evidence="3 4">SMR1</strain>
        <plasmid evidence="3 4">pSMR1-1</plasmid>
    </source>
</reference>
<evidence type="ECO:0000313" key="4">
    <source>
        <dbReference type="Proteomes" id="UP000199754"/>
    </source>
</evidence>
<dbReference type="GO" id="GO:0016787">
    <property type="term" value="F:hydrolase activity"/>
    <property type="evidence" value="ECO:0007669"/>
    <property type="project" value="UniProtKB-KW"/>
</dbReference>
<feature type="region of interest" description="Disordered" evidence="1">
    <location>
        <begin position="109"/>
        <end position="129"/>
    </location>
</feature>
<sequence>MYFESNRSSRDGMIAVGSVVINRVQSDAFPNTICGVVSQKNQFAPGVMTKEMGSRSAPLAKAAAQSVYSGERHPDIAGAKFFHAAWYQAPYNNMHYVLTTGGNAFYEKRRPENVTSPAPLQATEGITRR</sequence>
<dbReference type="Gene3D" id="1.10.10.2520">
    <property type="entry name" value="Cell wall hydrolase SleB, domain 1"/>
    <property type="match status" value="1"/>
</dbReference>
<dbReference type="STRING" id="1402135.SAMN05444149_103774"/>
<geneLocation type="plasmid" evidence="3 4">
    <name>pSMR1-1</name>
</geneLocation>
<gene>
    <name evidence="3" type="ORF">SULPSESMR1_04674</name>
</gene>
<dbReference type="Pfam" id="PF07486">
    <property type="entry name" value="Hydrolase_2"/>
    <property type="match status" value="1"/>
</dbReference>
<keyword evidence="3" id="KW-0378">Hydrolase</keyword>
<dbReference type="InterPro" id="IPR042047">
    <property type="entry name" value="SleB_dom1"/>
</dbReference>
<protein>
    <submittedName>
        <fullName evidence="3">Cell wall hydrolase</fullName>
    </submittedName>
</protein>
<proteinExistence type="predicted"/>
<dbReference type="AlphaFoldDB" id="A0A221K5T4"/>
<evidence type="ECO:0000313" key="3">
    <source>
        <dbReference type="EMBL" id="ASM74372.1"/>
    </source>
</evidence>